<proteinExistence type="predicted"/>
<gene>
    <name evidence="1" type="ORF">T03_4572</name>
</gene>
<keyword evidence="2" id="KW-1185">Reference proteome</keyword>
<protein>
    <submittedName>
        <fullName evidence="1">Uncharacterized protein</fullName>
    </submittedName>
</protein>
<sequence>MHPYKSMPIRTSIISGVSRRCPISGFVPAGAPSALARYWLNLTTNPRDRKRPYQGACQWSA</sequence>
<name>A0A0V1B232_TRIBR</name>
<dbReference type="Proteomes" id="UP000054653">
    <property type="component" value="Unassembled WGS sequence"/>
</dbReference>
<dbReference type="AlphaFoldDB" id="A0A0V1B232"/>
<accession>A0A0V1B232</accession>
<evidence type="ECO:0000313" key="2">
    <source>
        <dbReference type="Proteomes" id="UP000054653"/>
    </source>
</evidence>
<reference evidence="1 2" key="1">
    <citation type="submission" date="2015-01" db="EMBL/GenBank/DDBJ databases">
        <title>Evolution of Trichinella species and genotypes.</title>
        <authorList>
            <person name="Korhonen P.K."/>
            <person name="Edoardo P."/>
            <person name="Giuseppe L.R."/>
            <person name="Gasser R.B."/>
        </authorList>
    </citation>
    <scope>NUCLEOTIDE SEQUENCE [LARGE SCALE GENOMIC DNA]</scope>
    <source>
        <strain evidence="1">ISS120</strain>
    </source>
</reference>
<organism evidence="1 2">
    <name type="scientific">Trichinella britovi</name>
    <name type="common">Parasitic roundworm</name>
    <dbReference type="NCBI Taxonomy" id="45882"/>
    <lineage>
        <taxon>Eukaryota</taxon>
        <taxon>Metazoa</taxon>
        <taxon>Ecdysozoa</taxon>
        <taxon>Nematoda</taxon>
        <taxon>Enoplea</taxon>
        <taxon>Dorylaimia</taxon>
        <taxon>Trichinellida</taxon>
        <taxon>Trichinellidae</taxon>
        <taxon>Trichinella</taxon>
    </lineage>
</organism>
<dbReference type="EMBL" id="JYDI01001433">
    <property type="protein sequence ID" value="KRY31042.1"/>
    <property type="molecule type" value="Genomic_DNA"/>
</dbReference>
<evidence type="ECO:0000313" key="1">
    <source>
        <dbReference type="EMBL" id="KRY31042.1"/>
    </source>
</evidence>
<comment type="caution">
    <text evidence="1">The sequence shown here is derived from an EMBL/GenBank/DDBJ whole genome shotgun (WGS) entry which is preliminary data.</text>
</comment>